<dbReference type="PANTHER" id="PTHR33064:SF37">
    <property type="entry name" value="RIBONUCLEASE H"/>
    <property type="match status" value="1"/>
</dbReference>
<dbReference type="InterPro" id="IPR051320">
    <property type="entry name" value="Viral_Replic_Matur_Polypro"/>
</dbReference>
<dbReference type="EMBL" id="FWEW01000834">
    <property type="protein sequence ID" value="SLM35868.1"/>
    <property type="molecule type" value="Genomic_DNA"/>
</dbReference>
<dbReference type="InterPro" id="IPR043128">
    <property type="entry name" value="Rev_trsase/Diguanyl_cyclase"/>
</dbReference>
<organism evidence="2 3">
    <name type="scientific">Lasallia pustulata</name>
    <dbReference type="NCBI Taxonomy" id="136370"/>
    <lineage>
        <taxon>Eukaryota</taxon>
        <taxon>Fungi</taxon>
        <taxon>Dikarya</taxon>
        <taxon>Ascomycota</taxon>
        <taxon>Pezizomycotina</taxon>
        <taxon>Lecanoromycetes</taxon>
        <taxon>OSLEUM clade</taxon>
        <taxon>Umbilicariomycetidae</taxon>
        <taxon>Umbilicariales</taxon>
        <taxon>Umbilicariaceae</taxon>
        <taxon>Lasallia</taxon>
    </lineage>
</organism>
<dbReference type="SUPFAM" id="SSF56672">
    <property type="entry name" value="DNA/RNA polymerases"/>
    <property type="match status" value="1"/>
</dbReference>
<evidence type="ECO:0000259" key="1">
    <source>
        <dbReference type="Pfam" id="PF00078"/>
    </source>
</evidence>
<evidence type="ECO:0000313" key="3">
    <source>
        <dbReference type="Proteomes" id="UP000192927"/>
    </source>
</evidence>
<accession>A0A1W5CYB8</accession>
<protein>
    <submittedName>
        <fullName evidence="2">Reverse partial</fullName>
    </submittedName>
</protein>
<dbReference type="Gene3D" id="3.30.70.270">
    <property type="match status" value="2"/>
</dbReference>
<dbReference type="InterPro" id="IPR043502">
    <property type="entry name" value="DNA/RNA_pol_sf"/>
</dbReference>
<dbReference type="Pfam" id="PF00078">
    <property type="entry name" value="RVT_1"/>
    <property type="match status" value="1"/>
</dbReference>
<reference evidence="3" key="1">
    <citation type="submission" date="2017-03" db="EMBL/GenBank/DDBJ databases">
        <authorList>
            <person name="Sharma R."/>
            <person name="Thines M."/>
        </authorList>
    </citation>
    <scope>NUCLEOTIDE SEQUENCE [LARGE SCALE GENOMIC DNA]</scope>
</reference>
<sequence>MVMNSCEGLVVPITTTSRTGQPVKQNVQTVKKVLIEPHTLSKVPIWLWGTAELPDRALMFQPEYHSATQRLAEGDGAIYAHVVDSQMTFVQVRNNSDEPIVFGHHAHLGYISECLKENCYLVSPEAHSLAGKASSKIHWSSWVRTALTATSILCGNTQAAFTGNTTLLHYKDLKSGISSNVVAPALQSLNQSLETTLPNGIITYGQAEISACYSEVVNRYPDLWADKGRVAKMPELDWMTIPLVDGWDPTKVAAKVYSMTGKDRNKIDKAFDKLQSQGRMEFSNEPTPFAYPVFVVWRTITKEDGSNTCKARVVVNICGLNKITMPDSYPLPRQSNIIATVKGSCKDRHKLTVTTHQGLEHFKVAVMGFQNSPPYVQRQIEQILRAHYGYAQAYIDDIVVFSETLEDHLIHLNNIFNLLASLDIILALTKTFLGFPSTTLLGQKVNSFGMAAALEKIQAISGLAFPITLQDLKHYLRLTGWMQDYVPYYTQRVEPLQSWKTEMLKGLVKSGAKQKRAACSTRLVDLTEKERALFDCLQAILSKGGFLHHFDSNRRLYIDLDSSKRGVGVIVYHVKGDPDLQKATDIRKLDMQL</sequence>
<dbReference type="AlphaFoldDB" id="A0A1W5CYB8"/>
<dbReference type="Proteomes" id="UP000192927">
    <property type="component" value="Unassembled WGS sequence"/>
</dbReference>
<dbReference type="CDD" id="cd01647">
    <property type="entry name" value="RT_LTR"/>
    <property type="match status" value="1"/>
</dbReference>
<keyword evidence="3" id="KW-1185">Reference proteome</keyword>
<feature type="domain" description="Reverse transcriptase" evidence="1">
    <location>
        <begin position="353"/>
        <end position="443"/>
    </location>
</feature>
<dbReference type="InterPro" id="IPR000477">
    <property type="entry name" value="RT_dom"/>
</dbReference>
<dbReference type="PANTHER" id="PTHR33064">
    <property type="entry name" value="POL PROTEIN"/>
    <property type="match status" value="1"/>
</dbReference>
<proteinExistence type="predicted"/>
<evidence type="ECO:0000313" key="2">
    <source>
        <dbReference type="EMBL" id="SLM35868.1"/>
    </source>
</evidence>
<name>A0A1W5CYB8_9LECA</name>